<protein>
    <submittedName>
        <fullName evidence="4">GNAT family N-acetyltransferase</fullName>
    </submittedName>
</protein>
<dbReference type="EMBL" id="JADPRT010000014">
    <property type="protein sequence ID" value="MBF9071933.1"/>
    <property type="molecule type" value="Genomic_DNA"/>
</dbReference>
<keyword evidence="1" id="KW-0808">Transferase</keyword>
<accession>A0A931BCY9</accession>
<proteinExistence type="predicted"/>
<dbReference type="SUPFAM" id="SSF55729">
    <property type="entry name" value="Acyl-CoA N-acyltransferases (Nat)"/>
    <property type="match status" value="2"/>
</dbReference>
<evidence type="ECO:0000313" key="4">
    <source>
        <dbReference type="EMBL" id="MBF9071933.1"/>
    </source>
</evidence>
<sequence length="338" mass="37373">MGVETAQFAPERASADELRAWYELFVEVSEAEFPDNPVPPYDSYVRQLRRSSSSQWSRLRWEARDGGRLVGTATATFPIGENSGYCDMAVRVTAPDRRGGVGTGLLRAALPEIRERRCRTIGGEVKADSDGEKWAQALGFHPVLSLTEHRLDLTTADPAQWQVETPPGFRLRRWADTAPDDLVEGFAQALTAMADQPIGEATFTYPVWTVERLRKREADSLKAGQSRRYVVAVDERTGTVAGFTEMVIDAEQKTHGHQGDTGVLSEFRGSGLGLAVKSSMMRWLTADLPHLEQVETMTASENTHMIRVNSQLGYQATYTLLSVESDVDALEAALHGTR</sequence>
<organism evidence="4 5">
    <name type="scientific">Streptacidiphilus fuscans</name>
    <dbReference type="NCBI Taxonomy" id="2789292"/>
    <lineage>
        <taxon>Bacteria</taxon>
        <taxon>Bacillati</taxon>
        <taxon>Actinomycetota</taxon>
        <taxon>Actinomycetes</taxon>
        <taxon>Kitasatosporales</taxon>
        <taxon>Streptomycetaceae</taxon>
        <taxon>Streptacidiphilus</taxon>
    </lineage>
</organism>
<dbReference type="CDD" id="cd04301">
    <property type="entry name" value="NAT_SF"/>
    <property type="match status" value="1"/>
</dbReference>
<evidence type="ECO:0000256" key="2">
    <source>
        <dbReference type="ARBA" id="ARBA00023315"/>
    </source>
</evidence>
<evidence type="ECO:0000259" key="3">
    <source>
        <dbReference type="PROSITE" id="PS51186"/>
    </source>
</evidence>
<reference evidence="4" key="1">
    <citation type="submission" date="2020-11" db="EMBL/GenBank/DDBJ databases">
        <title>Isolation and identification of active actinomycetes.</title>
        <authorList>
            <person name="Yu B."/>
        </authorList>
    </citation>
    <scope>NUCLEOTIDE SEQUENCE</scope>
    <source>
        <strain evidence="4">NEAU-YB345</strain>
    </source>
</reference>
<dbReference type="RefSeq" id="WP_196197113.1">
    <property type="nucleotide sequence ID" value="NZ_JADPRT010000014.1"/>
</dbReference>
<dbReference type="InterPro" id="IPR016181">
    <property type="entry name" value="Acyl_CoA_acyltransferase"/>
</dbReference>
<comment type="caution">
    <text evidence="4">The sequence shown here is derived from an EMBL/GenBank/DDBJ whole genome shotgun (WGS) entry which is preliminary data.</text>
</comment>
<dbReference type="InterPro" id="IPR050832">
    <property type="entry name" value="Bact_Acetyltransf"/>
</dbReference>
<evidence type="ECO:0000256" key="1">
    <source>
        <dbReference type="ARBA" id="ARBA00022679"/>
    </source>
</evidence>
<keyword evidence="5" id="KW-1185">Reference proteome</keyword>
<gene>
    <name evidence="4" type="ORF">I2501_28310</name>
</gene>
<evidence type="ECO:0000313" key="5">
    <source>
        <dbReference type="Proteomes" id="UP000657385"/>
    </source>
</evidence>
<dbReference type="PROSITE" id="PS51186">
    <property type="entry name" value="GNAT"/>
    <property type="match status" value="1"/>
</dbReference>
<dbReference type="Gene3D" id="3.40.630.30">
    <property type="match status" value="1"/>
</dbReference>
<dbReference type="GO" id="GO:0016747">
    <property type="term" value="F:acyltransferase activity, transferring groups other than amino-acyl groups"/>
    <property type="evidence" value="ECO:0007669"/>
    <property type="project" value="InterPro"/>
</dbReference>
<name>A0A931BCY9_9ACTN</name>
<feature type="domain" description="N-acetyltransferase" evidence="3">
    <location>
        <begin position="3"/>
        <end position="164"/>
    </location>
</feature>
<dbReference type="InterPro" id="IPR000182">
    <property type="entry name" value="GNAT_dom"/>
</dbReference>
<keyword evidence="2" id="KW-0012">Acyltransferase</keyword>
<dbReference type="PANTHER" id="PTHR43877">
    <property type="entry name" value="AMINOALKYLPHOSPHONATE N-ACETYLTRANSFERASE-RELATED-RELATED"/>
    <property type="match status" value="1"/>
</dbReference>
<dbReference type="AlphaFoldDB" id="A0A931BCY9"/>
<dbReference type="Pfam" id="PF00583">
    <property type="entry name" value="Acetyltransf_1"/>
    <property type="match status" value="2"/>
</dbReference>
<dbReference type="Proteomes" id="UP000657385">
    <property type="component" value="Unassembled WGS sequence"/>
</dbReference>